<dbReference type="Gene3D" id="3.30.310.130">
    <property type="entry name" value="Ubiquitin-related"/>
    <property type="match status" value="1"/>
</dbReference>
<name>A0AA36ENT0_LACSI</name>
<evidence type="ECO:0000256" key="3">
    <source>
        <dbReference type="ARBA" id="ARBA00022801"/>
    </source>
</evidence>
<sequence length="605" mass="70574">MAEMNHFNTSNSKMPLDINWGLLLDDSVDDRPPDIVITPAEKSKGRGGDLQQPEMEEEDPEYRMKTDGELEGLRVRTKSNILMLGPKLSDKGEKLKATLRRCEAEVERRKRNRLCKGSTTRYKETLQLSNESDDGVSCGKKKSDQKSSASPNFTKLFSQKLDEDKTSRTVNAFQGELSFFKPFQGKKMKQSCQHLSSRSKQFRCSTSFKKDSEKQRSSNADKKVSHSATSSSSRNMSSSSLKANAPINQPSRKLKHTHVSSVYHLVDEEEPLEENMDDWAHAPQNLPPKKLKPKHVSAYCLVDEEPLSENDDDWSHAPHTHSPPSRKSRPKDRSAYEEPVAEILDDCMQDVIVYYPSRDDHDSVEVNYRDMTCLAPQAYLSSTIMNFYIRYLQEMTSSENMMDNFHFFNTYFYNKLQKLSYKEDSFLKFRKWWKGVNIFNKPYILLPIHDKVHWSLCIICFPTKKNELGPIVLHLDSLGLHDSRSIFKNIKRFVKEEWRYLKNSEENLNLKITDEIWENLDSRMDDRRISVPQQRNEYDCGLFVLYYMERFIKEAPERFKEKDLSMFGKQWFMPQEASNLRRRISNLLVQQFKIAKQKETISSSV</sequence>
<feature type="compositionally biased region" description="Basic and acidic residues" evidence="5">
    <location>
        <begin position="208"/>
        <end position="224"/>
    </location>
</feature>
<feature type="compositionally biased region" description="Low complexity" evidence="5">
    <location>
        <begin position="226"/>
        <end position="240"/>
    </location>
</feature>
<dbReference type="SUPFAM" id="SSF54001">
    <property type="entry name" value="Cysteine proteinases"/>
    <property type="match status" value="1"/>
</dbReference>
<proteinExistence type="inferred from homology"/>
<accession>A0AA36ENT0</accession>
<dbReference type="InterPro" id="IPR038765">
    <property type="entry name" value="Papain-like_cys_pep_sf"/>
</dbReference>
<keyword evidence="3" id="KW-0378">Hydrolase</keyword>
<feature type="compositionally biased region" description="Polar residues" evidence="5">
    <location>
        <begin position="190"/>
        <end position="207"/>
    </location>
</feature>
<feature type="compositionally biased region" description="Basic and acidic residues" evidence="5">
    <location>
        <begin position="61"/>
        <end position="70"/>
    </location>
</feature>
<evidence type="ECO:0000256" key="4">
    <source>
        <dbReference type="ARBA" id="ARBA00022807"/>
    </source>
</evidence>
<feature type="compositionally biased region" description="Polar residues" evidence="5">
    <location>
        <begin position="146"/>
        <end position="157"/>
    </location>
</feature>
<keyword evidence="4" id="KW-0788">Thiol protease</keyword>
<evidence type="ECO:0000256" key="2">
    <source>
        <dbReference type="ARBA" id="ARBA00022670"/>
    </source>
</evidence>
<dbReference type="GO" id="GO:0016926">
    <property type="term" value="P:protein desumoylation"/>
    <property type="evidence" value="ECO:0007669"/>
    <property type="project" value="UniProtKB-ARBA"/>
</dbReference>
<keyword evidence="8" id="KW-1185">Reference proteome</keyword>
<dbReference type="InterPro" id="IPR003653">
    <property type="entry name" value="Peptidase_C48_C"/>
</dbReference>
<feature type="region of interest" description="Disordered" evidence="5">
    <location>
        <begin position="31"/>
        <end position="70"/>
    </location>
</feature>
<dbReference type="EMBL" id="OX465084">
    <property type="protein sequence ID" value="CAI9300160.1"/>
    <property type="molecule type" value="Genomic_DNA"/>
</dbReference>
<reference evidence="7" key="1">
    <citation type="submission" date="2023-04" db="EMBL/GenBank/DDBJ databases">
        <authorList>
            <person name="Vijverberg K."/>
            <person name="Xiong W."/>
            <person name="Schranz E."/>
        </authorList>
    </citation>
    <scope>NUCLEOTIDE SEQUENCE</scope>
</reference>
<evidence type="ECO:0000313" key="8">
    <source>
        <dbReference type="Proteomes" id="UP001177003"/>
    </source>
</evidence>
<feature type="domain" description="Ubiquitin-like protease family profile" evidence="6">
    <location>
        <begin position="364"/>
        <end position="551"/>
    </location>
</feature>
<dbReference type="GO" id="GO:0006508">
    <property type="term" value="P:proteolysis"/>
    <property type="evidence" value="ECO:0007669"/>
    <property type="project" value="UniProtKB-KW"/>
</dbReference>
<dbReference type="Pfam" id="PF02902">
    <property type="entry name" value="Peptidase_C48"/>
    <property type="match status" value="1"/>
</dbReference>
<evidence type="ECO:0000259" key="6">
    <source>
        <dbReference type="PROSITE" id="PS50600"/>
    </source>
</evidence>
<dbReference type="Gene3D" id="1.10.418.20">
    <property type="match status" value="1"/>
</dbReference>
<organism evidence="7 8">
    <name type="scientific">Lactuca saligna</name>
    <name type="common">Willowleaf lettuce</name>
    <dbReference type="NCBI Taxonomy" id="75948"/>
    <lineage>
        <taxon>Eukaryota</taxon>
        <taxon>Viridiplantae</taxon>
        <taxon>Streptophyta</taxon>
        <taxon>Embryophyta</taxon>
        <taxon>Tracheophyta</taxon>
        <taxon>Spermatophyta</taxon>
        <taxon>Magnoliopsida</taxon>
        <taxon>eudicotyledons</taxon>
        <taxon>Gunneridae</taxon>
        <taxon>Pentapetalae</taxon>
        <taxon>asterids</taxon>
        <taxon>campanulids</taxon>
        <taxon>Asterales</taxon>
        <taxon>Asteraceae</taxon>
        <taxon>Cichorioideae</taxon>
        <taxon>Cichorieae</taxon>
        <taxon>Lactucinae</taxon>
        <taxon>Lactuca</taxon>
    </lineage>
</organism>
<protein>
    <recommendedName>
        <fullName evidence="6">Ubiquitin-like protease family profile domain-containing protein</fullName>
    </recommendedName>
</protein>
<dbReference type="PROSITE" id="PS50600">
    <property type="entry name" value="ULP_PROTEASE"/>
    <property type="match status" value="1"/>
</dbReference>
<dbReference type="GO" id="GO:0008234">
    <property type="term" value="F:cysteine-type peptidase activity"/>
    <property type="evidence" value="ECO:0007669"/>
    <property type="project" value="UniProtKB-KW"/>
</dbReference>
<dbReference type="AlphaFoldDB" id="A0AA36ENT0"/>
<comment type="similarity">
    <text evidence="1">Belongs to the peptidase C48 family.</text>
</comment>
<evidence type="ECO:0000256" key="1">
    <source>
        <dbReference type="ARBA" id="ARBA00005234"/>
    </source>
</evidence>
<evidence type="ECO:0000256" key="5">
    <source>
        <dbReference type="SAM" id="MobiDB-lite"/>
    </source>
</evidence>
<feature type="region of interest" description="Disordered" evidence="5">
    <location>
        <begin position="190"/>
        <end position="256"/>
    </location>
</feature>
<dbReference type="PANTHER" id="PTHR46915">
    <property type="entry name" value="UBIQUITIN-LIKE PROTEASE 4-RELATED"/>
    <property type="match status" value="1"/>
</dbReference>
<feature type="region of interest" description="Disordered" evidence="5">
    <location>
        <begin position="308"/>
        <end position="336"/>
    </location>
</feature>
<gene>
    <name evidence="7" type="ORF">LSALG_LOCUS38821</name>
</gene>
<dbReference type="PANTHER" id="PTHR46915:SF2">
    <property type="entry name" value="UBIQUITIN-LIKE PROTEASE 4"/>
    <property type="match status" value="1"/>
</dbReference>
<evidence type="ECO:0000313" key="7">
    <source>
        <dbReference type="EMBL" id="CAI9300160.1"/>
    </source>
</evidence>
<dbReference type="Proteomes" id="UP001177003">
    <property type="component" value="Chromosome 8"/>
</dbReference>
<feature type="region of interest" description="Disordered" evidence="5">
    <location>
        <begin position="126"/>
        <end position="165"/>
    </location>
</feature>
<keyword evidence="2" id="KW-0645">Protease</keyword>